<name>A0A9Q0HDN0_9MAGN</name>
<dbReference type="AlphaFoldDB" id="A0A9Q0HDN0"/>
<proteinExistence type="predicted"/>
<protein>
    <recommendedName>
        <fullName evidence="1">DUF4283 domain-containing protein</fullName>
    </recommendedName>
</protein>
<evidence type="ECO:0000313" key="3">
    <source>
        <dbReference type="Proteomes" id="UP001141806"/>
    </source>
</evidence>
<dbReference type="Pfam" id="PF14111">
    <property type="entry name" value="DUF4283"/>
    <property type="match status" value="1"/>
</dbReference>
<evidence type="ECO:0000313" key="2">
    <source>
        <dbReference type="EMBL" id="KAJ4964477.1"/>
    </source>
</evidence>
<dbReference type="PANTHER" id="PTHR31286">
    <property type="entry name" value="GLYCINE-RICH CELL WALL STRUCTURAL PROTEIN 1.8-LIKE"/>
    <property type="match status" value="1"/>
</dbReference>
<dbReference type="OrthoDB" id="1939300at2759"/>
<dbReference type="InterPro" id="IPR040256">
    <property type="entry name" value="At4g02000-like"/>
</dbReference>
<gene>
    <name evidence="2" type="ORF">NE237_024416</name>
</gene>
<accession>A0A9Q0HDN0</accession>
<evidence type="ECO:0000259" key="1">
    <source>
        <dbReference type="Pfam" id="PF14111"/>
    </source>
</evidence>
<dbReference type="Proteomes" id="UP001141806">
    <property type="component" value="Unassembled WGS sequence"/>
</dbReference>
<comment type="caution">
    <text evidence="2">The sequence shown here is derived from an EMBL/GenBank/DDBJ whole genome shotgun (WGS) entry which is preliminary data.</text>
</comment>
<keyword evidence="3" id="KW-1185">Reference proteome</keyword>
<dbReference type="InterPro" id="IPR025558">
    <property type="entry name" value="DUF4283"/>
</dbReference>
<dbReference type="PANTHER" id="PTHR31286:SF180">
    <property type="entry name" value="OS10G0362600 PROTEIN"/>
    <property type="match status" value="1"/>
</dbReference>
<sequence>MAISESQTPHVNLVCEENSINHDGASVEPLCNIPSVNCEQQVWSDGREANCIDEFPPLVSSPPQRKNLNHISEKNFWSKPPCSVPRQQYRFNLRFIPPTNRDNKMFGVCSRSVVAGELAVVDYTLVVFFLGKKPSFSFVRSALIRQWKLTSTVEILQLIHGRFAFRFSELCDRDNILDGNVYFVGGQPLFIRQWERSLHNGGILGLKKVPLWVSLPGLPLHLWGEESLSSICSVLGNPLYTDSTTAMKNRWIFARACVEFSDIDAGYTVEDYVDAPVYGGVAALDVQAGEDEHDASCECPFCVYL</sequence>
<dbReference type="EMBL" id="JAMYWD010000008">
    <property type="protein sequence ID" value="KAJ4964477.1"/>
    <property type="molecule type" value="Genomic_DNA"/>
</dbReference>
<feature type="domain" description="DUF4283" evidence="1">
    <location>
        <begin position="122"/>
        <end position="196"/>
    </location>
</feature>
<organism evidence="2 3">
    <name type="scientific">Protea cynaroides</name>
    <dbReference type="NCBI Taxonomy" id="273540"/>
    <lineage>
        <taxon>Eukaryota</taxon>
        <taxon>Viridiplantae</taxon>
        <taxon>Streptophyta</taxon>
        <taxon>Embryophyta</taxon>
        <taxon>Tracheophyta</taxon>
        <taxon>Spermatophyta</taxon>
        <taxon>Magnoliopsida</taxon>
        <taxon>Proteales</taxon>
        <taxon>Proteaceae</taxon>
        <taxon>Protea</taxon>
    </lineage>
</organism>
<reference evidence="2" key="1">
    <citation type="journal article" date="2023" name="Plant J.">
        <title>The genome of the king protea, Protea cynaroides.</title>
        <authorList>
            <person name="Chang J."/>
            <person name="Duong T.A."/>
            <person name="Schoeman C."/>
            <person name="Ma X."/>
            <person name="Roodt D."/>
            <person name="Barker N."/>
            <person name="Li Z."/>
            <person name="Van de Peer Y."/>
            <person name="Mizrachi E."/>
        </authorList>
    </citation>
    <scope>NUCLEOTIDE SEQUENCE</scope>
    <source>
        <tissue evidence="2">Young leaves</tissue>
    </source>
</reference>